<dbReference type="AlphaFoldDB" id="A0A3N4I604"/>
<gene>
    <name evidence="1" type="ORF">BJ508DRAFT_362298</name>
</gene>
<dbReference type="EMBL" id="ML119684">
    <property type="protein sequence ID" value="RPA80856.1"/>
    <property type="molecule type" value="Genomic_DNA"/>
</dbReference>
<evidence type="ECO:0000313" key="2">
    <source>
        <dbReference type="Proteomes" id="UP000275078"/>
    </source>
</evidence>
<name>A0A3N4I604_ASCIM</name>
<accession>A0A3N4I604</accession>
<reference evidence="1 2" key="1">
    <citation type="journal article" date="2018" name="Nat. Ecol. Evol.">
        <title>Pezizomycetes genomes reveal the molecular basis of ectomycorrhizal truffle lifestyle.</title>
        <authorList>
            <person name="Murat C."/>
            <person name="Payen T."/>
            <person name="Noel B."/>
            <person name="Kuo A."/>
            <person name="Morin E."/>
            <person name="Chen J."/>
            <person name="Kohler A."/>
            <person name="Krizsan K."/>
            <person name="Balestrini R."/>
            <person name="Da Silva C."/>
            <person name="Montanini B."/>
            <person name="Hainaut M."/>
            <person name="Levati E."/>
            <person name="Barry K.W."/>
            <person name="Belfiori B."/>
            <person name="Cichocki N."/>
            <person name="Clum A."/>
            <person name="Dockter R.B."/>
            <person name="Fauchery L."/>
            <person name="Guy J."/>
            <person name="Iotti M."/>
            <person name="Le Tacon F."/>
            <person name="Lindquist E.A."/>
            <person name="Lipzen A."/>
            <person name="Malagnac F."/>
            <person name="Mello A."/>
            <person name="Molinier V."/>
            <person name="Miyauchi S."/>
            <person name="Poulain J."/>
            <person name="Riccioni C."/>
            <person name="Rubini A."/>
            <person name="Sitrit Y."/>
            <person name="Splivallo R."/>
            <person name="Traeger S."/>
            <person name="Wang M."/>
            <person name="Zifcakova L."/>
            <person name="Wipf D."/>
            <person name="Zambonelli A."/>
            <person name="Paolocci F."/>
            <person name="Nowrousian M."/>
            <person name="Ottonello S."/>
            <person name="Baldrian P."/>
            <person name="Spatafora J.W."/>
            <person name="Henrissat B."/>
            <person name="Nagy L.G."/>
            <person name="Aury J.M."/>
            <person name="Wincker P."/>
            <person name="Grigoriev I.V."/>
            <person name="Bonfante P."/>
            <person name="Martin F.M."/>
        </authorList>
    </citation>
    <scope>NUCLEOTIDE SEQUENCE [LARGE SCALE GENOMIC DNA]</scope>
    <source>
        <strain evidence="1 2">RN42</strain>
    </source>
</reference>
<proteinExistence type="predicted"/>
<keyword evidence="2" id="KW-1185">Reference proteome</keyword>
<protein>
    <submittedName>
        <fullName evidence="1">Uncharacterized protein</fullName>
    </submittedName>
</protein>
<sequence>MKDQFLTAANAACMKYGIGRLTNEQATGLRSWSDKMLQSARGTELWEEMPSEPADEPLPNTLEELSSRTQMVTQKVQELNHRYQAIPTTEQQHEPTQSFLPIQRLVAILIKLSTSISKEPSEDFEEILKQAVDVYATTLSTLDIKRKHLIHVVDELSTIELEAKAGQSECGGIISRISSLSHEVKRAMGLYWDGIFQCWLSFTMYTGISNTIPDRFDNLPVVEWSRQALESGDNKHRIYGCLNALYTFAKYRSNLDHCEKSALGTTVFGSTLAEAFESLSQLKNSEGFELPKVQERMLAFEKVLIAVRATGRMLKQYKAHKKRPESTDIGSGILQIAVVLGSYGRFEVDANLACREILATLSKDLEWMTIVERDHGNMALLEELRTYTADD</sequence>
<evidence type="ECO:0000313" key="1">
    <source>
        <dbReference type="EMBL" id="RPA80856.1"/>
    </source>
</evidence>
<organism evidence="1 2">
    <name type="scientific">Ascobolus immersus RN42</name>
    <dbReference type="NCBI Taxonomy" id="1160509"/>
    <lineage>
        <taxon>Eukaryota</taxon>
        <taxon>Fungi</taxon>
        <taxon>Dikarya</taxon>
        <taxon>Ascomycota</taxon>
        <taxon>Pezizomycotina</taxon>
        <taxon>Pezizomycetes</taxon>
        <taxon>Pezizales</taxon>
        <taxon>Ascobolaceae</taxon>
        <taxon>Ascobolus</taxon>
    </lineage>
</organism>
<dbReference type="Proteomes" id="UP000275078">
    <property type="component" value="Unassembled WGS sequence"/>
</dbReference>